<keyword evidence="2" id="KW-1185">Reference proteome</keyword>
<gene>
    <name evidence="1" type="ORF">V5O48_002351</name>
</gene>
<dbReference type="EMBL" id="JBAHYK010000052">
    <property type="protein sequence ID" value="KAL0579655.1"/>
    <property type="molecule type" value="Genomic_DNA"/>
</dbReference>
<organism evidence="1 2">
    <name type="scientific">Marasmius crinis-equi</name>
    <dbReference type="NCBI Taxonomy" id="585013"/>
    <lineage>
        <taxon>Eukaryota</taxon>
        <taxon>Fungi</taxon>
        <taxon>Dikarya</taxon>
        <taxon>Basidiomycota</taxon>
        <taxon>Agaricomycotina</taxon>
        <taxon>Agaricomycetes</taxon>
        <taxon>Agaricomycetidae</taxon>
        <taxon>Agaricales</taxon>
        <taxon>Marasmiineae</taxon>
        <taxon>Marasmiaceae</taxon>
        <taxon>Marasmius</taxon>
    </lineage>
</organism>
<protein>
    <submittedName>
        <fullName evidence="1">Uncharacterized protein</fullName>
    </submittedName>
</protein>
<sequence length="155" mass="17534">MSPAAQSRQFWVDQVDKICKLADQHLGGPTPETLHRYLDNVVRLRFRAYPDRDSLVRDLSKMHHIARKTKECEARLSMSSEQGCDDLFLRLRCCARQVDEATKVIELIAGLSYGELAQHYEDGTLDKVFAICSSSLLPYLPPPSLPPLSLSQHPL</sequence>
<reference evidence="1 2" key="1">
    <citation type="submission" date="2024-02" db="EMBL/GenBank/DDBJ databases">
        <title>A draft genome for the cacao thread blight pathogen Marasmius crinis-equi.</title>
        <authorList>
            <person name="Cohen S.P."/>
            <person name="Baruah I.K."/>
            <person name="Amoako-Attah I."/>
            <person name="Bukari Y."/>
            <person name="Meinhardt L.W."/>
            <person name="Bailey B.A."/>
        </authorList>
    </citation>
    <scope>NUCLEOTIDE SEQUENCE [LARGE SCALE GENOMIC DNA]</scope>
    <source>
        <strain evidence="1 2">GH-76</strain>
    </source>
</reference>
<name>A0ABR3FVX0_9AGAR</name>
<evidence type="ECO:0000313" key="1">
    <source>
        <dbReference type="EMBL" id="KAL0579655.1"/>
    </source>
</evidence>
<proteinExistence type="predicted"/>
<accession>A0ABR3FVX0</accession>
<dbReference type="Proteomes" id="UP001465976">
    <property type="component" value="Unassembled WGS sequence"/>
</dbReference>
<comment type="caution">
    <text evidence="1">The sequence shown here is derived from an EMBL/GenBank/DDBJ whole genome shotgun (WGS) entry which is preliminary data.</text>
</comment>
<evidence type="ECO:0000313" key="2">
    <source>
        <dbReference type="Proteomes" id="UP001465976"/>
    </source>
</evidence>